<dbReference type="PROSITE" id="PS51186">
    <property type="entry name" value="GNAT"/>
    <property type="match status" value="1"/>
</dbReference>
<dbReference type="Gene3D" id="3.40.630.30">
    <property type="match status" value="1"/>
</dbReference>
<sequence length="186" mass="21214">MSSEQKVDLITASGRAFTLIQASSGRADEVGRLLTEAAEWMQRKGISQWKPEQFTEDEVRSYFTNRTVFIALDRDIPAGMFTLQPSDPGYWKAMDDPSYYYLHRLTVSLAYRRFGLGQTLLSFAVDKAIRDGKKGLRLDCRQNNEALNLYYQKQGFAFKGISEQKDHFANLYECLAPAVSEARSDQ</sequence>
<keyword evidence="5" id="KW-1185">Reference proteome</keyword>
<accession>A0A1B1MZK7</accession>
<evidence type="ECO:0000313" key="4">
    <source>
        <dbReference type="EMBL" id="ANS74607.1"/>
    </source>
</evidence>
<proteinExistence type="predicted"/>
<keyword evidence="2" id="KW-0012">Acyltransferase</keyword>
<evidence type="ECO:0000256" key="1">
    <source>
        <dbReference type="ARBA" id="ARBA00022679"/>
    </source>
</evidence>
<evidence type="ECO:0000256" key="2">
    <source>
        <dbReference type="ARBA" id="ARBA00023315"/>
    </source>
</evidence>
<organism evidence="4 5">
    <name type="scientific">Paenibacillus yonginensis</name>
    <dbReference type="NCBI Taxonomy" id="1462996"/>
    <lineage>
        <taxon>Bacteria</taxon>
        <taxon>Bacillati</taxon>
        <taxon>Bacillota</taxon>
        <taxon>Bacilli</taxon>
        <taxon>Bacillales</taxon>
        <taxon>Paenibacillaceae</taxon>
        <taxon>Paenibacillus</taxon>
    </lineage>
</organism>
<dbReference type="PANTHER" id="PTHR43877">
    <property type="entry name" value="AMINOALKYLPHOSPHONATE N-ACETYLTRANSFERASE-RELATED-RELATED"/>
    <property type="match status" value="1"/>
</dbReference>
<evidence type="ECO:0000259" key="3">
    <source>
        <dbReference type="PROSITE" id="PS51186"/>
    </source>
</evidence>
<evidence type="ECO:0000313" key="5">
    <source>
        <dbReference type="Proteomes" id="UP000092573"/>
    </source>
</evidence>
<keyword evidence="1" id="KW-0808">Transferase</keyword>
<name>A0A1B1MZK7_9BACL</name>
<dbReference type="STRING" id="1462996.AWM70_08430"/>
<dbReference type="InterPro" id="IPR016181">
    <property type="entry name" value="Acyl_CoA_acyltransferase"/>
</dbReference>
<dbReference type="Proteomes" id="UP000092573">
    <property type="component" value="Chromosome"/>
</dbReference>
<gene>
    <name evidence="4" type="ORF">AWM70_08430</name>
</gene>
<dbReference type="InterPro" id="IPR050832">
    <property type="entry name" value="Bact_Acetyltransf"/>
</dbReference>
<dbReference type="AlphaFoldDB" id="A0A1B1MZK7"/>
<dbReference type="PANTHER" id="PTHR43877:SF2">
    <property type="entry name" value="AMINOALKYLPHOSPHONATE N-ACETYLTRANSFERASE-RELATED"/>
    <property type="match status" value="1"/>
</dbReference>
<dbReference type="RefSeq" id="WP_068695437.1">
    <property type="nucleotide sequence ID" value="NZ_CP014167.1"/>
</dbReference>
<dbReference type="CDD" id="cd04301">
    <property type="entry name" value="NAT_SF"/>
    <property type="match status" value="1"/>
</dbReference>
<feature type="domain" description="N-acetyltransferase" evidence="3">
    <location>
        <begin position="33"/>
        <end position="177"/>
    </location>
</feature>
<dbReference type="InterPro" id="IPR000182">
    <property type="entry name" value="GNAT_dom"/>
</dbReference>
<dbReference type="GO" id="GO:0016747">
    <property type="term" value="F:acyltransferase activity, transferring groups other than amino-acyl groups"/>
    <property type="evidence" value="ECO:0007669"/>
    <property type="project" value="InterPro"/>
</dbReference>
<dbReference type="Pfam" id="PF00583">
    <property type="entry name" value="Acetyltransf_1"/>
    <property type="match status" value="1"/>
</dbReference>
<dbReference type="KEGG" id="pyg:AWM70_08430"/>
<dbReference type="SUPFAM" id="SSF55729">
    <property type="entry name" value="Acyl-CoA N-acyltransferases (Nat)"/>
    <property type="match status" value="1"/>
</dbReference>
<dbReference type="EMBL" id="CP014167">
    <property type="protein sequence ID" value="ANS74607.1"/>
    <property type="molecule type" value="Genomic_DNA"/>
</dbReference>
<reference evidence="4 5" key="1">
    <citation type="submission" date="2016-01" db="EMBL/GenBank/DDBJ databases">
        <title>Complete Genome Sequence of Paenibacillus yonginensis DCY84, a novel Plant Growth-Promoting Bacteria with Elicitation of Induced Systemic Resistance.</title>
        <authorList>
            <person name="Kim Y.J."/>
            <person name="Yang D.C."/>
            <person name="Sukweenadhi J."/>
        </authorList>
    </citation>
    <scope>NUCLEOTIDE SEQUENCE [LARGE SCALE GENOMIC DNA]</scope>
    <source>
        <strain evidence="4 5">DCY84</strain>
    </source>
</reference>
<protein>
    <recommendedName>
        <fullName evidence="3">N-acetyltransferase domain-containing protein</fullName>
    </recommendedName>
</protein>